<organism evidence="1">
    <name type="scientific">Tanacetum cinerariifolium</name>
    <name type="common">Dalmatian daisy</name>
    <name type="synonym">Chrysanthemum cinerariifolium</name>
    <dbReference type="NCBI Taxonomy" id="118510"/>
    <lineage>
        <taxon>Eukaryota</taxon>
        <taxon>Viridiplantae</taxon>
        <taxon>Streptophyta</taxon>
        <taxon>Embryophyta</taxon>
        <taxon>Tracheophyta</taxon>
        <taxon>Spermatophyta</taxon>
        <taxon>Magnoliopsida</taxon>
        <taxon>eudicotyledons</taxon>
        <taxon>Gunneridae</taxon>
        <taxon>Pentapetalae</taxon>
        <taxon>asterids</taxon>
        <taxon>campanulids</taxon>
        <taxon>Asterales</taxon>
        <taxon>Asteraceae</taxon>
        <taxon>Asteroideae</taxon>
        <taxon>Anthemideae</taxon>
        <taxon>Anthemidinae</taxon>
        <taxon>Tanacetum</taxon>
    </lineage>
</organism>
<accession>A0A699VKM6</accession>
<dbReference type="EMBL" id="BKCJ011462597">
    <property type="protein sequence ID" value="GFD35737.1"/>
    <property type="molecule type" value="Genomic_DNA"/>
</dbReference>
<feature type="non-terminal residue" evidence="1">
    <location>
        <position position="74"/>
    </location>
</feature>
<protein>
    <submittedName>
        <fullName evidence="1">Uncharacterized protein</fullName>
    </submittedName>
</protein>
<proteinExistence type="predicted"/>
<evidence type="ECO:0000313" key="1">
    <source>
        <dbReference type="EMBL" id="GFD35737.1"/>
    </source>
</evidence>
<name>A0A699VKM6_TANCI</name>
<comment type="caution">
    <text evidence="1">The sequence shown here is derived from an EMBL/GenBank/DDBJ whole genome shotgun (WGS) entry which is preliminary data.</text>
</comment>
<gene>
    <name evidence="1" type="ORF">Tci_907706</name>
</gene>
<sequence length="74" mass="8081">MFDTSVLDDEEEVLLKEAQDVQNVVKKVIEDITTAGIKETVSTAAPITIADVTPDELTMAQALVEIKKSKPRLP</sequence>
<dbReference type="AlphaFoldDB" id="A0A699VKM6"/>
<reference evidence="1" key="1">
    <citation type="journal article" date="2019" name="Sci. Rep.">
        <title>Draft genome of Tanacetum cinerariifolium, the natural source of mosquito coil.</title>
        <authorList>
            <person name="Yamashiro T."/>
            <person name="Shiraishi A."/>
            <person name="Satake H."/>
            <person name="Nakayama K."/>
        </authorList>
    </citation>
    <scope>NUCLEOTIDE SEQUENCE</scope>
</reference>